<dbReference type="CTD" id="283554"/>
<evidence type="ECO:0000256" key="1">
    <source>
        <dbReference type="ARBA" id="ARBA00004155"/>
    </source>
</evidence>
<protein>
    <submittedName>
        <fullName evidence="8">Integral membrane protein GPR137C</fullName>
    </submittedName>
</protein>
<dbReference type="PANTHER" id="PTHR15146">
    <property type="entry name" value="INTEGRAL MEMBRANE PROTEIN GPR137"/>
    <property type="match status" value="1"/>
</dbReference>
<name>A0A6P7Z5B4_9AMPH</name>
<sequence length="393" mass="44138">MSINVFTSVTMGEATEEELKAVISWSVELGLTVVYIALYSLLFLFAYLQLWLLLCYNQRRISYQTIFMFLCLLWASLRTILFSFYLKNCAQVNDLQPFPHWLLYCFPVCLQFFSLCVLNLYFAQIIFKAKSSPEFKYKAPLHLGFLFASFLFLVINLTCAMLVHSDVPEDHLRWTMLAGVLVNDGLFFACAVSLAGCIFKIAKMSSANVYLESKGTSVCQAVAVGAVVILLYASRACYNLVVVATSPGNKPSPFNYGWDTVPNRGNVEKISGQQYVIFGVVLFFWELLPTSLIVAFFRAQRLNQNLATAGMVNSQSFGSRAYFFDNPRRYDSDDDLPRLAGTRGERGSLCTPQGTSWYGTICQSASSSHDPHLLHEQPTNTPLLFTCGNLQTQ</sequence>
<accession>A0A6P7Z5B4</accession>
<evidence type="ECO:0000256" key="5">
    <source>
        <dbReference type="ARBA" id="ARBA00023228"/>
    </source>
</evidence>
<dbReference type="AlphaFoldDB" id="A0A6P7Z5B4"/>
<evidence type="ECO:0000313" key="7">
    <source>
        <dbReference type="Proteomes" id="UP000515156"/>
    </source>
</evidence>
<dbReference type="Proteomes" id="UP000515156">
    <property type="component" value="Chromosome 9"/>
</dbReference>
<dbReference type="FunCoup" id="A0A6P7Z5B4">
    <property type="interactions" value="50"/>
</dbReference>
<keyword evidence="7" id="KW-1185">Reference proteome</keyword>
<feature type="transmembrane region" description="Helical" evidence="6">
    <location>
        <begin position="143"/>
        <end position="165"/>
    </location>
</feature>
<dbReference type="GeneID" id="115477924"/>
<evidence type="ECO:0000256" key="3">
    <source>
        <dbReference type="ARBA" id="ARBA00022989"/>
    </source>
</evidence>
<dbReference type="RefSeq" id="XP_030070924.1">
    <property type="nucleotide sequence ID" value="XM_030215064.1"/>
</dbReference>
<evidence type="ECO:0000256" key="6">
    <source>
        <dbReference type="SAM" id="Phobius"/>
    </source>
</evidence>
<feature type="transmembrane region" description="Helical" evidence="6">
    <location>
        <begin position="214"/>
        <end position="233"/>
    </location>
</feature>
<dbReference type="GO" id="GO:1904263">
    <property type="term" value="P:positive regulation of TORC1 signaling"/>
    <property type="evidence" value="ECO:0007669"/>
    <property type="project" value="TreeGrafter"/>
</dbReference>
<dbReference type="InParanoid" id="A0A6P7Z5B4"/>
<feature type="transmembrane region" description="Helical" evidence="6">
    <location>
        <begin position="275"/>
        <end position="297"/>
    </location>
</feature>
<comment type="subcellular location">
    <subcellularLocation>
        <location evidence="1">Lysosome membrane</location>
        <topology evidence="1">Multi-pass membrane protein</topology>
    </subcellularLocation>
</comment>
<gene>
    <name evidence="8" type="primary">GPR137C</name>
</gene>
<evidence type="ECO:0000313" key="8">
    <source>
        <dbReference type="RefSeq" id="XP_030070924.1"/>
    </source>
</evidence>
<feature type="transmembrane region" description="Helical" evidence="6">
    <location>
        <begin position="101"/>
        <end position="122"/>
    </location>
</feature>
<feature type="transmembrane region" description="Helical" evidence="6">
    <location>
        <begin position="185"/>
        <end position="202"/>
    </location>
</feature>
<keyword evidence="2 6" id="KW-0812">Transmembrane</keyword>
<feature type="transmembrane region" description="Helical" evidence="6">
    <location>
        <begin position="33"/>
        <end position="54"/>
    </location>
</feature>
<keyword evidence="4 6" id="KW-0472">Membrane</keyword>
<evidence type="ECO:0000256" key="2">
    <source>
        <dbReference type="ARBA" id="ARBA00022692"/>
    </source>
</evidence>
<evidence type="ECO:0000256" key="4">
    <source>
        <dbReference type="ARBA" id="ARBA00023136"/>
    </source>
</evidence>
<dbReference type="OrthoDB" id="192544at2759"/>
<feature type="transmembrane region" description="Helical" evidence="6">
    <location>
        <begin position="66"/>
        <end position="86"/>
    </location>
</feature>
<organism evidence="7 8">
    <name type="scientific">Microcaecilia unicolor</name>
    <dbReference type="NCBI Taxonomy" id="1415580"/>
    <lineage>
        <taxon>Eukaryota</taxon>
        <taxon>Metazoa</taxon>
        <taxon>Chordata</taxon>
        <taxon>Craniata</taxon>
        <taxon>Vertebrata</taxon>
        <taxon>Euteleostomi</taxon>
        <taxon>Amphibia</taxon>
        <taxon>Gymnophiona</taxon>
        <taxon>Siphonopidae</taxon>
        <taxon>Microcaecilia</taxon>
    </lineage>
</organism>
<proteinExistence type="predicted"/>
<dbReference type="CDD" id="cd21475">
    <property type="entry name" value="7tm_GPR137C"/>
    <property type="match status" value="1"/>
</dbReference>
<reference evidence="8" key="1">
    <citation type="submission" date="2025-08" db="UniProtKB">
        <authorList>
            <consortium name="RefSeq"/>
        </authorList>
    </citation>
    <scope>IDENTIFICATION</scope>
</reference>
<keyword evidence="5" id="KW-0458">Lysosome</keyword>
<keyword evidence="3 6" id="KW-1133">Transmembrane helix</keyword>
<dbReference type="KEGG" id="muo:115477924"/>
<dbReference type="InterPro" id="IPR029723">
    <property type="entry name" value="GPR137"/>
</dbReference>
<dbReference type="GO" id="GO:0005765">
    <property type="term" value="C:lysosomal membrane"/>
    <property type="evidence" value="ECO:0007669"/>
    <property type="project" value="UniProtKB-SubCell"/>
</dbReference>
<dbReference type="PANTHER" id="PTHR15146:SF1">
    <property type="entry name" value="INTEGRAL MEMBRANE PROTEIN GPR137C"/>
    <property type="match status" value="1"/>
</dbReference>